<keyword evidence="6 12" id="KW-0812">Transmembrane</keyword>
<dbReference type="Proteomes" id="UP000095149">
    <property type="component" value="Unassembled WGS sequence"/>
</dbReference>
<comment type="similarity">
    <text evidence="3 12">Belongs to the glycosyltransferase 22 family.</text>
</comment>
<feature type="transmembrane region" description="Helical" evidence="12">
    <location>
        <begin position="210"/>
        <end position="227"/>
    </location>
</feature>
<protein>
    <recommendedName>
        <fullName evidence="12">Mannosyltransferase</fullName>
        <ecNumber evidence="12">2.4.1.-</ecNumber>
    </recommendedName>
</protein>
<dbReference type="InterPro" id="IPR005599">
    <property type="entry name" value="GPI_mannosylTrfase"/>
</dbReference>
<keyword evidence="5" id="KW-0808">Transferase</keyword>
<feature type="transmembrane region" description="Helical" evidence="12">
    <location>
        <begin position="369"/>
        <end position="388"/>
    </location>
</feature>
<evidence type="ECO:0000256" key="6">
    <source>
        <dbReference type="ARBA" id="ARBA00022692"/>
    </source>
</evidence>
<sequence>MVSPIYIPDSPLARISPRSPHFFPLKSPLPSPFVFKTPVKSPESSPRSPVPISIGNLWCLLPFLVTALHVLLAPHTKVEETPGLHAVHDLLKYGVNQIDKYDHVTYPGPVARSMIPSIILSAAAYPLSLLTGIDEGPHLQILSEYGRLVSETLTDLVDIVRLVQSAMFSAAVVHLSRSIGMYYKSPLTSRLFLLFSMTQFHVPFYAGRTLPNFMALPFVLWGCSYVIRPQQSARGVMQGICLSTLTATISRLELAPLAIALAGISVLQGRVSFTRGLLSGAAGGFLGLALTNSVDTYFFAPISHLYPYYQWPELSAAVFNIVQGKSADWGVMPGWYYLAALVKLGMGAVPFWGCGVYMGLRGERVERRMVQLVLGCLIASVGCLSLVGHKEWRFIIYSIPLLNILAARAAATLWHAYISNRYLKLKSQKIQAHLCKTIIILTILANVFLTIIFTSISRLNYPGATVGKILVELAHQNQSSTEVHKVYLSASALHSGATLLTLPSSFLSTALGLQLDHPESAYERCSSPWGNSPQELWDGGYMWVVGDEWEEFERSGGWEVVGEIEGFAGVGRGGIVSGRRLAVLQRTEV</sequence>
<comment type="function">
    <text evidence="10">Mannosyltransferase that operates in the biosynthetic pathway of dolichol-linked oligosaccharides, the glycan precursors employed in protein asparagine (N)-glycosylation. The assembly of dolichol-linked oligosaccharides begins on the cytosolic side of the endoplasmic reticulum membrane and finishes in its lumen. The sequential addition of sugars to dolichol pyrophosphate produces dolichol-linked oligosaccharides containing fourteen sugars, including two GlcNAcs, nine mannoses and three glucoses. Once assembled, the oligosaccharide is transferred from the lipid to nascent proteins by oligosaccharyltransferases. In the lumen of the endoplasmic reticulum, adds the eighth mannose residue in an alpha-1,6 linkage onto Man(7)GlcNAc(2)-PP-dolichol to produce Man(8)GlcNAc(2)-PP-dolichol.</text>
</comment>
<feature type="transmembrane region" description="Helical" evidence="12">
    <location>
        <begin position="277"/>
        <end position="300"/>
    </location>
</feature>
<comment type="subcellular location">
    <subcellularLocation>
        <location evidence="1 12">Endoplasmic reticulum membrane</location>
        <topology evidence="1 12">Multi-pass membrane protein</topology>
    </subcellularLocation>
</comment>
<comment type="catalytic activity">
    <reaction evidence="11">
        <text>an alpha-D-Man-(1-&gt;2)-alpha-D-Man-(1-&gt;2)-alpha-D-Man-(1-&gt;3)-[alpha-D-Man-(1-&gt;2)-alpha-D-Man-(1-&gt;3)-alpha-D-Man-(1-&gt;6)]-beta-D-Man-(1-&gt;4)-beta-D-GlcNAc-(1-&gt;4)-alpha-D-GlcNAc-diphospho-di-trans,poly-cis-dolichol + a di-trans,poly-cis-dolichyl beta-D-mannosyl phosphate = an alpha-D-Man-(1-&gt;2)-alpha-D-Man-(1-&gt;2)-alpha-D-Man-(1-&gt;3)-[alpha-D-Man-(1-&gt;2)-alpha-D-Man-(1-&gt;3)-[alpha-D-Man-(1-&gt;6)]-alpha-D-Man-(1-&gt;6)]-beta-D-Man-(1-&gt;4)-beta-D-GlcNAc-(1-&gt;4)-alpha-D-GlcNAc-diphospho-di-trans,poly-cis-dolichol + a di-trans,poly-cis-dolichyl phosphate + H(+)</text>
        <dbReference type="Rhea" id="RHEA:29535"/>
        <dbReference type="Rhea" id="RHEA-COMP:19498"/>
        <dbReference type="Rhea" id="RHEA-COMP:19501"/>
        <dbReference type="Rhea" id="RHEA-COMP:19518"/>
        <dbReference type="Rhea" id="RHEA-COMP:19519"/>
        <dbReference type="ChEBI" id="CHEBI:15378"/>
        <dbReference type="ChEBI" id="CHEBI:57683"/>
        <dbReference type="ChEBI" id="CHEBI:58211"/>
        <dbReference type="ChEBI" id="CHEBI:132517"/>
        <dbReference type="ChEBI" id="CHEBI:132519"/>
        <dbReference type="EC" id="2.4.1.260"/>
    </reaction>
    <physiologicalReaction direction="left-to-right" evidence="11">
        <dbReference type="Rhea" id="RHEA:29536"/>
    </physiologicalReaction>
</comment>
<evidence type="ECO:0000256" key="3">
    <source>
        <dbReference type="ARBA" id="ARBA00007063"/>
    </source>
</evidence>
<accession>A0A1E3J918</accession>
<name>A0A1E3J918_9TREE</name>
<gene>
    <name evidence="13" type="ORF">I350_08135</name>
</gene>
<keyword evidence="7 12" id="KW-0256">Endoplasmic reticulum</keyword>
<dbReference type="GO" id="GO:0052917">
    <property type="term" value="F:dol-P-Man:Man(7)GlcNAc(2)-PP-Dol alpha-1,6-mannosyltransferase activity"/>
    <property type="evidence" value="ECO:0007669"/>
    <property type="project" value="UniProtKB-EC"/>
</dbReference>
<evidence type="ECO:0000256" key="8">
    <source>
        <dbReference type="ARBA" id="ARBA00022989"/>
    </source>
</evidence>
<dbReference type="PANTHER" id="PTHR22760">
    <property type="entry name" value="GLYCOSYLTRANSFERASE"/>
    <property type="match status" value="1"/>
</dbReference>
<evidence type="ECO:0000313" key="13">
    <source>
        <dbReference type="EMBL" id="ODN97155.1"/>
    </source>
</evidence>
<reference evidence="13 14" key="1">
    <citation type="submission" date="2016-06" db="EMBL/GenBank/DDBJ databases">
        <title>Evolution of pathogenesis and genome organization in the Tremellales.</title>
        <authorList>
            <person name="Cuomo C."/>
            <person name="Litvintseva A."/>
            <person name="Heitman J."/>
            <person name="Chen Y."/>
            <person name="Sun S."/>
            <person name="Springer D."/>
            <person name="Dromer F."/>
            <person name="Young S."/>
            <person name="Zeng Q."/>
            <person name="Chapman S."/>
            <person name="Gujja S."/>
            <person name="Saif S."/>
            <person name="Birren B."/>
        </authorList>
    </citation>
    <scope>NUCLEOTIDE SEQUENCE [LARGE SCALE GENOMIC DNA]</scope>
    <source>
        <strain evidence="13 14">CBS 6273</strain>
    </source>
</reference>
<feature type="transmembrane region" description="Helical" evidence="12">
    <location>
        <begin position="438"/>
        <end position="456"/>
    </location>
</feature>
<keyword evidence="9 12" id="KW-0472">Membrane</keyword>
<evidence type="ECO:0000256" key="4">
    <source>
        <dbReference type="ARBA" id="ARBA00022676"/>
    </source>
</evidence>
<dbReference type="PANTHER" id="PTHR22760:SF1">
    <property type="entry name" value="DOL-P-MAN:MAN(7)GLCNAC(2)-PP-DOL ALPHA-1,6-MANNOSYLTRANSFERASE"/>
    <property type="match status" value="1"/>
</dbReference>
<proteinExistence type="inferred from homology"/>
<comment type="caution">
    <text evidence="13">The sequence shown here is derived from an EMBL/GenBank/DDBJ whole genome shotgun (WGS) entry which is preliminary data.</text>
</comment>
<dbReference type="Pfam" id="PF03901">
    <property type="entry name" value="Glyco_transf_22"/>
    <property type="match status" value="1"/>
</dbReference>
<organism evidence="13 14">
    <name type="scientific">Cryptococcus amylolentus CBS 6273</name>
    <dbReference type="NCBI Taxonomy" id="1296118"/>
    <lineage>
        <taxon>Eukaryota</taxon>
        <taxon>Fungi</taxon>
        <taxon>Dikarya</taxon>
        <taxon>Basidiomycota</taxon>
        <taxon>Agaricomycotina</taxon>
        <taxon>Tremellomycetes</taxon>
        <taxon>Tremellales</taxon>
        <taxon>Cryptococcaceae</taxon>
        <taxon>Cryptococcus</taxon>
    </lineage>
</organism>
<dbReference type="GO" id="GO:0006487">
    <property type="term" value="P:protein N-linked glycosylation"/>
    <property type="evidence" value="ECO:0007669"/>
    <property type="project" value="TreeGrafter"/>
</dbReference>
<evidence type="ECO:0000256" key="2">
    <source>
        <dbReference type="ARBA" id="ARBA00004922"/>
    </source>
</evidence>
<evidence type="ECO:0000256" key="5">
    <source>
        <dbReference type="ARBA" id="ARBA00022679"/>
    </source>
</evidence>
<evidence type="ECO:0000256" key="12">
    <source>
        <dbReference type="RuleBase" id="RU363075"/>
    </source>
</evidence>
<keyword evidence="4 12" id="KW-0328">Glycosyltransferase</keyword>
<keyword evidence="8 12" id="KW-1133">Transmembrane helix</keyword>
<feature type="transmembrane region" description="Helical" evidence="12">
    <location>
        <begin position="335"/>
        <end position="357"/>
    </location>
</feature>
<evidence type="ECO:0000313" key="14">
    <source>
        <dbReference type="Proteomes" id="UP000095149"/>
    </source>
</evidence>
<feature type="transmembrane region" description="Helical" evidence="12">
    <location>
        <begin position="394"/>
        <end position="417"/>
    </location>
</feature>
<dbReference type="EC" id="2.4.1.-" evidence="12"/>
<comment type="pathway">
    <text evidence="2">Protein modification; protein glycosylation.</text>
</comment>
<evidence type="ECO:0000256" key="9">
    <source>
        <dbReference type="ARBA" id="ARBA00023136"/>
    </source>
</evidence>
<dbReference type="GO" id="GO:0005789">
    <property type="term" value="C:endoplasmic reticulum membrane"/>
    <property type="evidence" value="ECO:0007669"/>
    <property type="project" value="UniProtKB-SubCell"/>
</dbReference>
<dbReference type="EMBL" id="MEKH01000014">
    <property type="protein sequence ID" value="ODN97155.1"/>
    <property type="molecule type" value="Genomic_DNA"/>
</dbReference>
<dbReference type="AlphaFoldDB" id="A0A1E3J918"/>
<evidence type="ECO:0000256" key="11">
    <source>
        <dbReference type="ARBA" id="ARBA00048899"/>
    </source>
</evidence>
<evidence type="ECO:0000256" key="1">
    <source>
        <dbReference type="ARBA" id="ARBA00004477"/>
    </source>
</evidence>
<evidence type="ECO:0000256" key="7">
    <source>
        <dbReference type="ARBA" id="ARBA00022824"/>
    </source>
</evidence>
<evidence type="ECO:0000256" key="10">
    <source>
        <dbReference type="ARBA" id="ARBA00044721"/>
    </source>
</evidence>
<dbReference type="OrthoDB" id="19039at2759"/>
<dbReference type="UniPathway" id="UPA00378"/>